<proteinExistence type="predicted"/>
<evidence type="ECO:0000313" key="3">
    <source>
        <dbReference type="Proteomes" id="UP000281553"/>
    </source>
</evidence>
<dbReference type="EMBL" id="UYRU01002208">
    <property type="protein sequence ID" value="VDK33764.1"/>
    <property type="molecule type" value="Genomic_DNA"/>
</dbReference>
<feature type="compositionally biased region" description="Basic and acidic residues" evidence="1">
    <location>
        <begin position="65"/>
        <end position="82"/>
    </location>
</feature>
<evidence type="ECO:0000313" key="2">
    <source>
        <dbReference type="EMBL" id="VDK33764.1"/>
    </source>
</evidence>
<accession>A0A3P6QMD6</accession>
<name>A0A3P6QMD6_DIBLA</name>
<organism evidence="2 3">
    <name type="scientific">Dibothriocephalus latus</name>
    <name type="common">Fish tapeworm</name>
    <name type="synonym">Diphyllobothrium latum</name>
    <dbReference type="NCBI Taxonomy" id="60516"/>
    <lineage>
        <taxon>Eukaryota</taxon>
        <taxon>Metazoa</taxon>
        <taxon>Spiralia</taxon>
        <taxon>Lophotrochozoa</taxon>
        <taxon>Platyhelminthes</taxon>
        <taxon>Cestoda</taxon>
        <taxon>Eucestoda</taxon>
        <taxon>Diphyllobothriidea</taxon>
        <taxon>Diphyllobothriidae</taxon>
        <taxon>Dibothriocephalus</taxon>
    </lineage>
</organism>
<keyword evidence="3" id="KW-1185">Reference proteome</keyword>
<gene>
    <name evidence="2" type="ORF">DILT_LOCUS512</name>
</gene>
<dbReference type="Proteomes" id="UP000281553">
    <property type="component" value="Unassembled WGS sequence"/>
</dbReference>
<reference evidence="2 3" key="1">
    <citation type="submission" date="2018-11" db="EMBL/GenBank/DDBJ databases">
        <authorList>
            <consortium name="Pathogen Informatics"/>
        </authorList>
    </citation>
    <scope>NUCLEOTIDE SEQUENCE [LARGE SCALE GENOMIC DNA]</scope>
</reference>
<evidence type="ECO:0000256" key="1">
    <source>
        <dbReference type="SAM" id="MobiDB-lite"/>
    </source>
</evidence>
<feature type="region of interest" description="Disordered" evidence="1">
    <location>
        <begin position="13"/>
        <end position="159"/>
    </location>
</feature>
<protein>
    <submittedName>
        <fullName evidence="2">Uncharacterized protein</fullName>
    </submittedName>
</protein>
<dbReference type="OrthoDB" id="3437960at2759"/>
<dbReference type="AlphaFoldDB" id="A0A3P6QMD6"/>
<sequence>MPQRRRWILELHLRDKHPGVSPDSLLGPSPMALGRAKRARRSAEESDTSAAAGPKPPKSSRGKTTPRECNEKEEEVEKEKAGAEGGEEDPDNNTDTINHTESRPAVSVRLKLEPSTDFVPPLVGGDDTHQTVDPPGPLPGPQGSALSPSGGAILPPAGD</sequence>